<proteinExistence type="predicted"/>
<dbReference type="EMBL" id="MN741027">
    <property type="protein sequence ID" value="QHU23350.1"/>
    <property type="molecule type" value="Genomic_DNA"/>
</dbReference>
<reference evidence="1" key="1">
    <citation type="journal article" date="2020" name="Nature">
        <title>Giant virus diversity and host interactions through global metagenomics.</title>
        <authorList>
            <person name="Schulz F."/>
            <person name="Roux S."/>
            <person name="Paez-Espino D."/>
            <person name="Jungbluth S."/>
            <person name="Walsh D.A."/>
            <person name="Denef V.J."/>
            <person name="McMahon K.D."/>
            <person name="Konstantinidis K.T."/>
            <person name="Eloe-Fadrosh E.A."/>
            <person name="Kyrpides N.C."/>
            <person name="Woyke T."/>
        </authorList>
    </citation>
    <scope>NUCLEOTIDE SEQUENCE</scope>
    <source>
        <strain evidence="1">GVMAG-S-ERX555907-94</strain>
    </source>
</reference>
<evidence type="ECO:0000313" key="1">
    <source>
        <dbReference type="EMBL" id="QHU23350.1"/>
    </source>
</evidence>
<sequence length="146" mass="17788">MKVTDLSNDILYLIQMELYSLRTKQSYQKVQKDFYTQWYERRPHYRVFQSGRKIHEGRAFLHPKVGVLLNVKFPFNHYIYGIKLKNYMYSYRTSEGSAISKCGLTFSHEWSEKKKVQFCQENKWDDYTNEKEFYTYLLCKESVLQK</sequence>
<dbReference type="AlphaFoldDB" id="A0A6C0L3D0"/>
<organism evidence="1">
    <name type="scientific">viral metagenome</name>
    <dbReference type="NCBI Taxonomy" id="1070528"/>
    <lineage>
        <taxon>unclassified sequences</taxon>
        <taxon>metagenomes</taxon>
        <taxon>organismal metagenomes</taxon>
    </lineage>
</organism>
<accession>A0A6C0L3D0</accession>
<protein>
    <submittedName>
        <fullName evidence="1">Uncharacterized protein</fullName>
    </submittedName>
</protein>
<name>A0A6C0L3D0_9ZZZZ</name>